<keyword evidence="2" id="KW-1185">Reference proteome</keyword>
<evidence type="ECO:0000313" key="1">
    <source>
        <dbReference type="EMBL" id="POM74695.1"/>
    </source>
</evidence>
<comment type="caution">
    <text evidence="1">The sequence shown here is derived from an EMBL/GenBank/DDBJ whole genome shotgun (WGS) entry which is preliminary data.</text>
</comment>
<protein>
    <submittedName>
        <fullName evidence="1">Uncharacterized protein</fullName>
    </submittedName>
</protein>
<proteinExistence type="predicted"/>
<dbReference type="EMBL" id="NCKW01004587">
    <property type="protein sequence ID" value="POM74695.1"/>
    <property type="molecule type" value="Genomic_DNA"/>
</dbReference>
<name>A0A2P4YA47_9STRA</name>
<organism evidence="1 2">
    <name type="scientific">Phytophthora palmivora</name>
    <dbReference type="NCBI Taxonomy" id="4796"/>
    <lineage>
        <taxon>Eukaryota</taxon>
        <taxon>Sar</taxon>
        <taxon>Stramenopiles</taxon>
        <taxon>Oomycota</taxon>
        <taxon>Peronosporomycetes</taxon>
        <taxon>Peronosporales</taxon>
        <taxon>Peronosporaceae</taxon>
        <taxon>Phytophthora</taxon>
    </lineage>
</organism>
<dbReference type="OrthoDB" id="120320at2759"/>
<gene>
    <name evidence="1" type="ORF">PHPALM_8308</name>
</gene>
<evidence type="ECO:0000313" key="2">
    <source>
        <dbReference type="Proteomes" id="UP000237271"/>
    </source>
</evidence>
<accession>A0A2P4YA47</accession>
<dbReference type="Proteomes" id="UP000237271">
    <property type="component" value="Unassembled WGS sequence"/>
</dbReference>
<reference evidence="1 2" key="1">
    <citation type="journal article" date="2017" name="Genome Biol. Evol.">
        <title>Phytophthora megakarya and P. palmivora, closely related causal agents of cacao black pod rot, underwent increases in genome sizes and gene numbers by different mechanisms.</title>
        <authorList>
            <person name="Ali S.S."/>
            <person name="Shao J."/>
            <person name="Lary D.J."/>
            <person name="Kronmiller B."/>
            <person name="Shen D."/>
            <person name="Strem M.D."/>
            <person name="Amoako-Attah I."/>
            <person name="Akrofi A.Y."/>
            <person name="Begoude B.A."/>
            <person name="Ten Hoopen G.M."/>
            <person name="Coulibaly K."/>
            <person name="Kebe B.I."/>
            <person name="Melnick R.L."/>
            <person name="Guiltinan M.J."/>
            <person name="Tyler B.M."/>
            <person name="Meinhardt L.W."/>
            <person name="Bailey B.A."/>
        </authorList>
    </citation>
    <scope>NUCLEOTIDE SEQUENCE [LARGE SCALE GENOMIC DNA]</scope>
    <source>
        <strain evidence="2">sbr112.9</strain>
    </source>
</reference>
<sequence length="63" mass="7166">MCVIPGGLAPYLQAGDIAIYMTFKDLLYIEMHAWKESDKVGYTRFGNPRMPSVAVVCEWVRKV</sequence>
<dbReference type="AlphaFoldDB" id="A0A2P4YA47"/>